<name>A0A386TYD8_9AGAR</name>
<dbReference type="EMBL" id="MH725795">
    <property type="protein sequence ID" value="AYE93257.1"/>
    <property type="molecule type" value="Genomic_DNA"/>
</dbReference>
<dbReference type="InterPro" id="IPR004860">
    <property type="entry name" value="LAGLIDADG_dom"/>
</dbReference>
<sequence>MLSQKMNKFNLSPGYISGLTQTDGSFFCSMILSSKHRFGIQFRPKYTITADLDSKYVLDSINSFFNCGKVTINNRNHTAEFEVVKLDELNQIIIPHFNNYPVFCAKLHAFNLFKEIVNALVNKEKRTIEGRRELLKLALSMNITTNRTAERIDNLFSLLGVSESKDKTLLLNNIKEITTPLSSDNISGIIDGDGSFFISFQKDGKIKTGFNITNDLGSKPLLEEIQKQLRNIGSIQEGSKNELVYTVNGLNQINEVLIPFIDSNPLFSERASHYEKFKTVSIMLANEKPLSLESKLDIVELAYDMNKKGKRRNLSKSEYRDKLKNLHQSPFPKKKGRIQYYGFINHKGGWYSRKIIIDLSRKVAIG</sequence>
<dbReference type="Gene3D" id="3.10.28.10">
    <property type="entry name" value="Homing endonucleases"/>
    <property type="match status" value="2"/>
</dbReference>
<dbReference type="GO" id="GO:0005739">
    <property type="term" value="C:mitochondrion"/>
    <property type="evidence" value="ECO:0007669"/>
    <property type="project" value="UniProtKB-ARBA"/>
</dbReference>
<feature type="domain" description="Homing endonuclease LAGLIDADG" evidence="2">
    <location>
        <begin position="186"/>
        <end position="280"/>
    </location>
</feature>
<evidence type="ECO:0000313" key="3">
    <source>
        <dbReference type="EMBL" id="AYE93235.1"/>
    </source>
</evidence>
<protein>
    <submittedName>
        <fullName evidence="3">LAGLIDADG homing endonuclease</fullName>
    </submittedName>
</protein>
<dbReference type="InterPro" id="IPR051289">
    <property type="entry name" value="LAGLIDADG_Endonuclease"/>
</dbReference>
<evidence type="ECO:0000256" key="1">
    <source>
        <dbReference type="ARBA" id="ARBA00002670"/>
    </source>
</evidence>
<comment type="function">
    <text evidence="1">Mitochondrial DNA endonuclease involved in intron homing.</text>
</comment>
<keyword evidence="3" id="KW-0378">Hydrolase</keyword>
<proteinExistence type="predicted"/>
<evidence type="ECO:0000259" key="2">
    <source>
        <dbReference type="Pfam" id="PF00961"/>
    </source>
</evidence>
<dbReference type="PANTHER" id="PTHR36181">
    <property type="entry name" value="INTRON-ENCODED ENDONUCLEASE AI3-RELATED"/>
    <property type="match status" value="1"/>
</dbReference>
<accession>A0A386TYD8</accession>
<geneLocation type="mitochondrion" evidence="3"/>
<evidence type="ECO:0000313" key="4">
    <source>
        <dbReference type="EMBL" id="AYE93257.1"/>
    </source>
</evidence>
<gene>
    <name evidence="4" type="ORF">C0995_000064</name>
    <name evidence="3" type="ORF">C0995_000072</name>
</gene>
<feature type="domain" description="Homing endonuclease LAGLIDADG" evidence="2">
    <location>
        <begin position="16"/>
        <end position="117"/>
    </location>
</feature>
<keyword evidence="3" id="KW-0496">Mitochondrion</keyword>
<reference evidence="3" key="1">
    <citation type="submission" date="2018-08" db="EMBL/GenBank/DDBJ databases">
        <title>Comparative mitochondrial genomics of the basidiomycete Termitomyces.</title>
        <authorList>
            <person name="Nieuwenhuis M."/>
        </authorList>
    </citation>
    <scope>NUCLEOTIDE SEQUENCE</scope>
    <source>
        <strain evidence="3">Mi166</strain>
    </source>
</reference>
<dbReference type="InterPro" id="IPR027434">
    <property type="entry name" value="Homing_endonucl"/>
</dbReference>
<organism evidence="3">
    <name type="scientific">Termitomyces sp</name>
    <dbReference type="NCBI Taxonomy" id="1916073"/>
    <lineage>
        <taxon>Eukaryota</taxon>
        <taxon>Fungi</taxon>
        <taxon>Dikarya</taxon>
        <taxon>Basidiomycota</taxon>
        <taxon>Agaricomycotina</taxon>
        <taxon>Agaricomycetes</taxon>
        <taxon>Agaricomycetidae</taxon>
        <taxon>Agaricales</taxon>
        <taxon>Tricholomatineae</taxon>
        <taxon>Lyophyllaceae</taxon>
        <taxon>Termitomyces</taxon>
    </lineage>
</organism>
<dbReference type="AlphaFoldDB" id="A0A386TYD8"/>
<dbReference type="GO" id="GO:0004519">
    <property type="term" value="F:endonuclease activity"/>
    <property type="evidence" value="ECO:0007669"/>
    <property type="project" value="UniProtKB-KW"/>
</dbReference>
<dbReference type="SUPFAM" id="SSF55608">
    <property type="entry name" value="Homing endonucleases"/>
    <property type="match status" value="2"/>
</dbReference>
<dbReference type="PANTHER" id="PTHR36181:SF4">
    <property type="entry name" value="LAGLIDADG ENDONUCLEASE"/>
    <property type="match status" value="1"/>
</dbReference>
<keyword evidence="3" id="KW-0255">Endonuclease</keyword>
<dbReference type="Pfam" id="PF00961">
    <property type="entry name" value="LAGLIDADG_1"/>
    <property type="match status" value="2"/>
</dbReference>
<dbReference type="EMBL" id="MH725795">
    <property type="protein sequence ID" value="AYE93235.1"/>
    <property type="molecule type" value="Genomic_DNA"/>
</dbReference>
<keyword evidence="3" id="KW-0540">Nuclease</keyword>